<keyword evidence="2" id="KW-0964">Secreted</keyword>
<dbReference type="Pfam" id="PF00353">
    <property type="entry name" value="HemolysinCabind"/>
    <property type="match status" value="3"/>
</dbReference>
<dbReference type="InterPro" id="IPR050557">
    <property type="entry name" value="RTX_toxin/Mannuronan_C5-epim"/>
</dbReference>
<dbReference type="InterPro" id="IPR001343">
    <property type="entry name" value="Hemolysn_Ca-bd"/>
</dbReference>
<dbReference type="GO" id="GO:0005576">
    <property type="term" value="C:extracellular region"/>
    <property type="evidence" value="ECO:0007669"/>
    <property type="project" value="UniProtKB-SubCell"/>
</dbReference>
<comment type="caution">
    <text evidence="3">The sequence shown here is derived from an EMBL/GenBank/DDBJ whole genome shotgun (WGS) entry which is preliminary data.</text>
</comment>
<dbReference type="SUPFAM" id="SSF51120">
    <property type="entry name" value="beta-Roll"/>
    <property type="match status" value="2"/>
</dbReference>
<dbReference type="Proteomes" id="UP000281094">
    <property type="component" value="Unassembled WGS sequence"/>
</dbReference>
<dbReference type="AlphaFoldDB" id="A0A3L7J484"/>
<gene>
    <name evidence="3" type="ORF">D8780_15150</name>
</gene>
<dbReference type="RefSeq" id="WP_121646707.1">
    <property type="nucleotide sequence ID" value="NZ_RCWN01000002.1"/>
</dbReference>
<evidence type="ECO:0000256" key="2">
    <source>
        <dbReference type="ARBA" id="ARBA00022525"/>
    </source>
</evidence>
<dbReference type="GO" id="GO:0005509">
    <property type="term" value="F:calcium ion binding"/>
    <property type="evidence" value="ECO:0007669"/>
    <property type="project" value="InterPro"/>
</dbReference>
<dbReference type="PANTHER" id="PTHR38340">
    <property type="entry name" value="S-LAYER PROTEIN"/>
    <property type="match status" value="1"/>
</dbReference>
<organism evidence="3 4">
    <name type="scientific">Notoacmeibacter ruber</name>
    <dbReference type="NCBI Taxonomy" id="2670375"/>
    <lineage>
        <taxon>Bacteria</taxon>
        <taxon>Pseudomonadati</taxon>
        <taxon>Pseudomonadota</taxon>
        <taxon>Alphaproteobacteria</taxon>
        <taxon>Hyphomicrobiales</taxon>
        <taxon>Notoacmeibacteraceae</taxon>
        <taxon>Notoacmeibacter</taxon>
    </lineage>
</organism>
<sequence>MGEVDGLDDDVIFGDAGDDTIIGGYGNDYLDGGAGDDEFYIYGSGSYDQFVGGDTEEDGYGDVIYIANPQGTGAYSFVSVGITSIHGIEAIENISSYDAYIYAKGEVDLSDTKLIGIEAIRGSSGADIITAGAYYDDIADTTASSGATVEAGSGNDEVYGTSYGDFIYGGSGNDLLFGNGGSDVISGNAGGDTIYGNDGADTLDGGAGIDYLLGGTGNDFLTGGADTDYFWFEEDEGSNIVTDFEDGTDYLVVGSTVDAVNVSDYNGDALLTFDDTSILLSGVSTSAVDASDFLWA</sequence>
<keyword evidence="4" id="KW-1185">Reference proteome</keyword>
<evidence type="ECO:0000313" key="3">
    <source>
        <dbReference type="EMBL" id="RLQ85290.1"/>
    </source>
</evidence>
<accession>A0A3L7J484</accession>
<dbReference type="InterPro" id="IPR018511">
    <property type="entry name" value="Hemolysin-typ_Ca-bd_CS"/>
</dbReference>
<proteinExistence type="predicted"/>
<comment type="subcellular location">
    <subcellularLocation>
        <location evidence="1">Secreted</location>
    </subcellularLocation>
</comment>
<dbReference type="PRINTS" id="PR00313">
    <property type="entry name" value="CABNDNGRPT"/>
</dbReference>
<protein>
    <submittedName>
        <fullName evidence="3">Calcium-binding protein</fullName>
    </submittedName>
</protein>
<dbReference type="InterPro" id="IPR011049">
    <property type="entry name" value="Serralysin-like_metalloprot_C"/>
</dbReference>
<evidence type="ECO:0000313" key="4">
    <source>
        <dbReference type="Proteomes" id="UP000281094"/>
    </source>
</evidence>
<dbReference type="EMBL" id="RCWN01000002">
    <property type="protein sequence ID" value="RLQ85290.1"/>
    <property type="molecule type" value="Genomic_DNA"/>
</dbReference>
<name>A0A3L7J484_9HYPH</name>
<evidence type="ECO:0000256" key="1">
    <source>
        <dbReference type="ARBA" id="ARBA00004613"/>
    </source>
</evidence>
<reference evidence="3 4" key="1">
    <citation type="submission" date="2018-10" db="EMBL/GenBank/DDBJ databases">
        <title>Notoacmeibacter sp. M2BS9Y-3-1, whole genome shotgun sequence.</title>
        <authorList>
            <person name="Tuo L."/>
        </authorList>
    </citation>
    <scope>NUCLEOTIDE SEQUENCE [LARGE SCALE GENOMIC DNA]</scope>
    <source>
        <strain evidence="3 4">M2BS9Y-3-1</strain>
    </source>
</reference>
<dbReference type="PANTHER" id="PTHR38340:SF1">
    <property type="entry name" value="S-LAYER PROTEIN"/>
    <property type="match status" value="1"/>
</dbReference>
<dbReference type="PROSITE" id="PS00330">
    <property type="entry name" value="HEMOLYSIN_CALCIUM"/>
    <property type="match status" value="4"/>
</dbReference>
<dbReference type="Gene3D" id="2.150.10.10">
    <property type="entry name" value="Serralysin-like metalloprotease, C-terminal"/>
    <property type="match status" value="3"/>
</dbReference>